<feature type="chain" id="PRO_5024800897" evidence="1">
    <location>
        <begin position="32"/>
        <end position="203"/>
    </location>
</feature>
<dbReference type="EMBL" id="CP045227">
    <property type="protein sequence ID" value="QFS51375.1"/>
    <property type="molecule type" value="Genomic_DNA"/>
</dbReference>
<organism evidence="2 3">
    <name type="scientific">Nostoc sphaeroides CCNUC1</name>
    <dbReference type="NCBI Taxonomy" id="2653204"/>
    <lineage>
        <taxon>Bacteria</taxon>
        <taxon>Bacillati</taxon>
        <taxon>Cyanobacteriota</taxon>
        <taxon>Cyanophyceae</taxon>
        <taxon>Nostocales</taxon>
        <taxon>Nostocaceae</taxon>
        <taxon>Nostoc</taxon>
    </lineage>
</organism>
<keyword evidence="1" id="KW-0732">Signal</keyword>
<evidence type="ECO:0000313" key="3">
    <source>
        <dbReference type="Proteomes" id="UP000326678"/>
    </source>
</evidence>
<sequence>MKTKQFITSTLTLFTTTVLCFLLLKSTVAEAQTTSTATPVLVSQVTDYLLPEDFRVYVSPSGAIVNWPAPGYIEKILPTVNKYVLRDGGYIACYSRNQQGSIYSVGGGIYVMGQIRLQGRYSGRIFQPKGYEGKDISGAQEFKTLCNQTFPAALSSAWAGGDTGGWFGIQPTNSNPPGGCCGNRSLSLSISRTPICPDILCPL</sequence>
<accession>A0A5P8WEW9</accession>
<protein>
    <submittedName>
        <fullName evidence="2">Uncharacterized protein</fullName>
    </submittedName>
</protein>
<dbReference type="KEGG" id="nsh:GXM_08869"/>
<evidence type="ECO:0000256" key="1">
    <source>
        <dbReference type="SAM" id="SignalP"/>
    </source>
</evidence>
<reference evidence="2 3" key="1">
    <citation type="submission" date="2019-10" db="EMBL/GenBank/DDBJ databases">
        <title>Genomic and transcriptomic insights into the perfect genentic adaptation of a filamentous nitrogen-fixing cyanobacterium to rice fields.</title>
        <authorList>
            <person name="Chen Z."/>
        </authorList>
    </citation>
    <scope>NUCLEOTIDE SEQUENCE [LARGE SCALE GENOMIC DNA]</scope>
    <source>
        <strain evidence="2">CCNUC1</strain>
    </source>
</reference>
<gene>
    <name evidence="2" type="ORF">GXM_08869</name>
</gene>
<dbReference type="Proteomes" id="UP000326678">
    <property type="component" value="Chromosome Gxm2"/>
</dbReference>
<proteinExistence type="predicted"/>
<dbReference type="AlphaFoldDB" id="A0A5P8WEW9"/>
<feature type="signal peptide" evidence="1">
    <location>
        <begin position="1"/>
        <end position="31"/>
    </location>
</feature>
<name>A0A5P8WEW9_9NOSO</name>
<dbReference type="RefSeq" id="WP_194198859.1">
    <property type="nucleotide sequence ID" value="NZ_CP045227.1"/>
</dbReference>
<evidence type="ECO:0000313" key="2">
    <source>
        <dbReference type="EMBL" id="QFS51375.1"/>
    </source>
</evidence>
<keyword evidence="3" id="KW-1185">Reference proteome</keyword>